<dbReference type="Gene3D" id="1.10.150.130">
    <property type="match status" value="1"/>
</dbReference>
<dbReference type="InterPro" id="IPR010998">
    <property type="entry name" value="Integrase_recombinase_N"/>
</dbReference>
<comment type="caution">
    <text evidence="6">The sequence shown here is derived from an EMBL/GenBank/DDBJ whole genome shotgun (WGS) entry which is preliminary data.</text>
</comment>
<sequence length="392" mass="44477">MAKLKVGEACETKPLYEGLPAKFTQPRFVRTALHNPMNVLGVNDDIEAVGMWLRECGRNSPNTLQTYKREAEKLLVWASTVKGKGLGELTREDHLDFQEFLAAVPQDWIMARRFKRSNSGWRPFLSQPSASSIAHSVTILYGMMEYLTSSGWFLANPMPKPKSTIRKAWRPTRKALSRDLVQIMLDSTSEPQEGESPKDALTRMRDRWIVYFMVHMAPRVSETRSVGGSIRSEIVEGKTMWIWSLVGKGGREEELPVPAHVMSEFESFRLALGLPSLPGPNEEIPIFPSFKRMSKDGAYTDLSEQLTRNSIYKRITEHIAPRAKRLAEQRGVDASRLELVSPHWLRHTALTEILRRSGDLQVAKKLGRHRDINTTAGYTQTDLITLSNAMEE</sequence>
<dbReference type="RefSeq" id="WP_225677441.1">
    <property type="nucleotide sequence ID" value="NZ_JAEDAH010000105.1"/>
</dbReference>
<accession>A0ABS7ZUM9</accession>
<evidence type="ECO:0000256" key="2">
    <source>
        <dbReference type="ARBA" id="ARBA00022908"/>
    </source>
</evidence>
<dbReference type="InterPro" id="IPR011010">
    <property type="entry name" value="DNA_brk_join_enz"/>
</dbReference>
<reference evidence="6 7" key="1">
    <citation type="submission" date="2020-12" db="EMBL/GenBank/DDBJ databases">
        <title>Novel Thalassolituus-related marine hydrocarbonoclastic bacteria mediated algae-derived hydrocarbons mineralization in twilight zone of the northern South China Sea.</title>
        <authorList>
            <person name="Dong C."/>
        </authorList>
    </citation>
    <scope>NUCLEOTIDE SEQUENCE [LARGE SCALE GENOMIC DNA]</scope>
    <source>
        <strain evidence="6 7">IMCC1826</strain>
    </source>
</reference>
<evidence type="ECO:0000256" key="1">
    <source>
        <dbReference type="ARBA" id="ARBA00008857"/>
    </source>
</evidence>
<protein>
    <submittedName>
        <fullName evidence="6">Tyrosine-type recombinase/integrase</fullName>
    </submittedName>
</protein>
<dbReference type="InterPro" id="IPR002104">
    <property type="entry name" value="Integrase_catalytic"/>
</dbReference>
<evidence type="ECO:0000256" key="3">
    <source>
        <dbReference type="ARBA" id="ARBA00023125"/>
    </source>
</evidence>
<proteinExistence type="inferred from homology"/>
<feature type="domain" description="Tyr recombinase" evidence="5">
    <location>
        <begin position="171"/>
        <end position="391"/>
    </location>
</feature>
<dbReference type="Pfam" id="PF00589">
    <property type="entry name" value="Phage_integrase"/>
    <property type="match status" value="1"/>
</dbReference>
<dbReference type="SUPFAM" id="SSF56349">
    <property type="entry name" value="DNA breaking-rejoining enzymes"/>
    <property type="match status" value="1"/>
</dbReference>
<dbReference type="InterPro" id="IPR013762">
    <property type="entry name" value="Integrase-like_cat_sf"/>
</dbReference>
<dbReference type="EMBL" id="JAEDAH010000105">
    <property type="protein sequence ID" value="MCA6065473.1"/>
    <property type="molecule type" value="Genomic_DNA"/>
</dbReference>
<keyword evidence="3" id="KW-0238">DNA-binding</keyword>
<dbReference type="Gene3D" id="1.10.443.10">
    <property type="entry name" value="Intergrase catalytic core"/>
    <property type="match status" value="1"/>
</dbReference>
<keyword evidence="2" id="KW-0229">DNA integration</keyword>
<evidence type="ECO:0000313" key="6">
    <source>
        <dbReference type="EMBL" id="MCA6065473.1"/>
    </source>
</evidence>
<dbReference type="CDD" id="cd00397">
    <property type="entry name" value="DNA_BRE_C"/>
    <property type="match status" value="1"/>
</dbReference>
<evidence type="ECO:0000313" key="7">
    <source>
        <dbReference type="Proteomes" id="UP000714380"/>
    </source>
</evidence>
<keyword evidence="4" id="KW-0233">DNA recombination</keyword>
<organism evidence="6 7">
    <name type="scientific">Thalassolituus marinus</name>
    <dbReference type="NCBI Taxonomy" id="671053"/>
    <lineage>
        <taxon>Bacteria</taxon>
        <taxon>Pseudomonadati</taxon>
        <taxon>Pseudomonadota</taxon>
        <taxon>Gammaproteobacteria</taxon>
        <taxon>Oceanospirillales</taxon>
        <taxon>Oceanospirillaceae</taxon>
        <taxon>Thalassolituus</taxon>
    </lineage>
</organism>
<keyword evidence="7" id="KW-1185">Reference proteome</keyword>
<dbReference type="InterPro" id="IPR050090">
    <property type="entry name" value="Tyrosine_recombinase_XerCD"/>
</dbReference>
<gene>
    <name evidence="6" type="ORF">I9W95_17890</name>
</gene>
<dbReference type="PROSITE" id="PS51898">
    <property type="entry name" value="TYR_RECOMBINASE"/>
    <property type="match status" value="1"/>
</dbReference>
<evidence type="ECO:0000259" key="5">
    <source>
        <dbReference type="PROSITE" id="PS51898"/>
    </source>
</evidence>
<evidence type="ECO:0000256" key="4">
    <source>
        <dbReference type="ARBA" id="ARBA00023172"/>
    </source>
</evidence>
<comment type="similarity">
    <text evidence="1">Belongs to the 'phage' integrase family.</text>
</comment>
<dbReference type="Proteomes" id="UP000714380">
    <property type="component" value="Unassembled WGS sequence"/>
</dbReference>
<dbReference type="PANTHER" id="PTHR30349:SF41">
    <property type="entry name" value="INTEGRASE_RECOMBINASE PROTEIN MJ0367-RELATED"/>
    <property type="match status" value="1"/>
</dbReference>
<dbReference type="PANTHER" id="PTHR30349">
    <property type="entry name" value="PHAGE INTEGRASE-RELATED"/>
    <property type="match status" value="1"/>
</dbReference>
<name>A0ABS7ZUM9_9GAMM</name>